<protein>
    <submittedName>
        <fullName evidence="3">Putative membrane-bound dehydrogenase domain-containing protein</fullName>
    </submittedName>
</protein>
<gene>
    <name evidence="3" type="ORF">SAMN04488524_1731</name>
</gene>
<dbReference type="OrthoDB" id="9811395at2"/>
<feature type="domain" description="DUF7133" evidence="2">
    <location>
        <begin position="35"/>
        <end position="433"/>
    </location>
</feature>
<dbReference type="InterPro" id="IPR011989">
    <property type="entry name" value="ARM-like"/>
</dbReference>
<dbReference type="Gene3D" id="2.120.10.30">
    <property type="entry name" value="TolB, C-terminal domain"/>
    <property type="match status" value="1"/>
</dbReference>
<sequence length="715" mass="79023">MKRTNLTRSLLLIAVFAMVCSSCAKKKKYEGSRTPEESIETFDILDGFKAEVFASEPQVKDPVELTFDEDGNAYSIEMGDYPYKAVRGQGKGIIRKLIDKDGDGRIDTSVVFADKLESGTSILPWEGGLLVTAAPDLLFLKDTTGDNRADIREVLFTGFFQDNSEAQITSLRYGVDNWIYANNGGQAGEITFTRKPDVPALQIKGGDFRFRLDKGLFEVESGAGQYGLDMDDLGHRFYTNNSRHISNSPIAARYLKRHGHMNFKSVVNIYAAEPIMYQATPAPWWRAERTKARNENFQKEKLDRVEYAEGRFTGASGGTIYAGDTYPKSFYGSHFIGDVAGSLVHRDIIELSNEGPFFAAKRSAEEQKREFIAATDTWFRPCNFTLGYDGNLYMIDMYRQHIETPVSIPDSLKMDMDFDRGNDFGRIYRIVYNKATPKKVLPPHMTKQFTQELIPYLGHANRWWRLTAQRVIIQRKDKGAIPALTKLFNTDKNPITRLHALYTLEGLDALDAGLVTKALTDADAGLREHGAILAERYQSDAALSGLLVKAINDPVGLVAMQATLSTGQLPAAQVVPAFAGVIEKKYKDLWFTTAVLSSDPGSSFELLGQLAKNGTFFNGTDSAKLAFMKNISIIIGSRKSVTEVGKLMEFLASPAVKANADWVQSALSGLATGLKKSKNKAAAPALLNTAKKLEGSAAEENKKGWQDIAEALKAS</sequence>
<dbReference type="RefSeq" id="WP_084237932.1">
    <property type="nucleotide sequence ID" value="NZ_FWXT01000001.1"/>
</dbReference>
<dbReference type="PANTHER" id="PTHR33546:SF1">
    <property type="entry name" value="LARGE, MULTIFUNCTIONAL SECRETED PROTEIN"/>
    <property type="match status" value="1"/>
</dbReference>
<reference evidence="4" key="1">
    <citation type="submission" date="2017-04" db="EMBL/GenBank/DDBJ databases">
        <authorList>
            <person name="Varghese N."/>
            <person name="Submissions S."/>
        </authorList>
    </citation>
    <scope>NUCLEOTIDE SEQUENCE [LARGE SCALE GENOMIC DNA]</scope>
    <source>
        <strain evidence="4">DSM 12126</strain>
    </source>
</reference>
<dbReference type="InterPro" id="IPR011042">
    <property type="entry name" value="6-blade_b-propeller_TolB-like"/>
</dbReference>
<dbReference type="Pfam" id="PF23500">
    <property type="entry name" value="DUF7133"/>
    <property type="match status" value="1"/>
</dbReference>
<evidence type="ECO:0000313" key="3">
    <source>
        <dbReference type="EMBL" id="SMC65264.1"/>
    </source>
</evidence>
<dbReference type="Gene3D" id="1.25.10.10">
    <property type="entry name" value="Leucine-rich Repeat Variant"/>
    <property type="match status" value="1"/>
</dbReference>
<feature type="signal peptide" evidence="1">
    <location>
        <begin position="1"/>
        <end position="24"/>
    </location>
</feature>
<dbReference type="SUPFAM" id="SSF48371">
    <property type="entry name" value="ARM repeat"/>
    <property type="match status" value="1"/>
</dbReference>
<dbReference type="InterPro" id="IPR016024">
    <property type="entry name" value="ARM-type_fold"/>
</dbReference>
<dbReference type="NCBIfam" id="TIGR02604">
    <property type="entry name" value="Piru_Ver_Nterm"/>
    <property type="match status" value="1"/>
</dbReference>
<dbReference type="STRING" id="151894.SAMN04488524_1731"/>
<dbReference type="Proteomes" id="UP000192756">
    <property type="component" value="Unassembled WGS sequence"/>
</dbReference>
<feature type="chain" id="PRO_5010726200" evidence="1">
    <location>
        <begin position="25"/>
        <end position="715"/>
    </location>
</feature>
<dbReference type="PANTHER" id="PTHR33546">
    <property type="entry name" value="LARGE, MULTIFUNCTIONAL SECRETED PROTEIN-RELATED"/>
    <property type="match status" value="1"/>
</dbReference>
<dbReference type="EMBL" id="FWXT01000001">
    <property type="protein sequence ID" value="SMC65264.1"/>
    <property type="molecule type" value="Genomic_DNA"/>
</dbReference>
<keyword evidence="1" id="KW-0732">Signal</keyword>
<name>A0A1W2AXC2_9SPHI</name>
<evidence type="ECO:0000313" key="4">
    <source>
        <dbReference type="Proteomes" id="UP000192756"/>
    </source>
</evidence>
<proteinExistence type="predicted"/>
<dbReference type="InterPro" id="IPR055557">
    <property type="entry name" value="DUF7133"/>
</dbReference>
<evidence type="ECO:0000259" key="2">
    <source>
        <dbReference type="Pfam" id="PF23500"/>
    </source>
</evidence>
<organism evidence="3 4">
    <name type="scientific">Pedobacter africanus</name>
    <dbReference type="NCBI Taxonomy" id="151894"/>
    <lineage>
        <taxon>Bacteria</taxon>
        <taxon>Pseudomonadati</taxon>
        <taxon>Bacteroidota</taxon>
        <taxon>Sphingobacteriia</taxon>
        <taxon>Sphingobacteriales</taxon>
        <taxon>Sphingobacteriaceae</taxon>
        <taxon>Pedobacter</taxon>
    </lineage>
</organism>
<dbReference type="InterPro" id="IPR013428">
    <property type="entry name" value="Membrane-bound_put_N"/>
</dbReference>
<keyword evidence="4" id="KW-1185">Reference proteome</keyword>
<accession>A0A1W2AXC2</accession>
<dbReference type="AlphaFoldDB" id="A0A1W2AXC2"/>
<evidence type="ECO:0000256" key="1">
    <source>
        <dbReference type="SAM" id="SignalP"/>
    </source>
</evidence>